<gene>
    <name evidence="9" type="ORF">GCM10007422_04030</name>
</gene>
<feature type="transmembrane region" description="Helical" evidence="6">
    <location>
        <begin position="38"/>
        <end position="61"/>
    </location>
</feature>
<evidence type="ECO:0000256" key="4">
    <source>
        <dbReference type="ARBA" id="ARBA00022989"/>
    </source>
</evidence>
<dbReference type="InterPro" id="IPR050250">
    <property type="entry name" value="Macrolide_Exporter_MacB"/>
</dbReference>
<dbReference type="Pfam" id="PF12704">
    <property type="entry name" value="MacB_PCD"/>
    <property type="match status" value="2"/>
</dbReference>
<feature type="domain" description="ABC3 transporter permease C-terminal" evidence="7">
    <location>
        <begin position="325"/>
        <end position="443"/>
    </location>
</feature>
<feature type="transmembrane region" description="Helical" evidence="6">
    <location>
        <begin position="415"/>
        <end position="438"/>
    </location>
</feature>
<evidence type="ECO:0000313" key="9">
    <source>
        <dbReference type="EMBL" id="GGG93918.1"/>
    </source>
</evidence>
<proteinExistence type="predicted"/>
<dbReference type="InterPro" id="IPR003838">
    <property type="entry name" value="ABC3_permease_C"/>
</dbReference>
<feature type="transmembrane region" description="Helical" evidence="6">
    <location>
        <begin position="323"/>
        <end position="342"/>
    </location>
</feature>
<feature type="transmembrane region" description="Helical" evidence="6">
    <location>
        <begin position="748"/>
        <end position="770"/>
    </location>
</feature>
<feature type="transmembrane region" description="Helical" evidence="6">
    <location>
        <begin position="459"/>
        <end position="482"/>
    </location>
</feature>
<evidence type="ECO:0000313" key="10">
    <source>
        <dbReference type="Proteomes" id="UP000642938"/>
    </source>
</evidence>
<feature type="domain" description="MacB-like periplasmic core" evidence="8">
    <location>
        <begin position="470"/>
        <end position="670"/>
    </location>
</feature>
<feature type="transmembrane region" description="Helical" evidence="6">
    <location>
        <begin position="700"/>
        <end position="727"/>
    </location>
</feature>
<dbReference type="EMBL" id="BMHZ01000001">
    <property type="protein sequence ID" value="GGG93918.1"/>
    <property type="molecule type" value="Genomic_DNA"/>
</dbReference>
<evidence type="ECO:0000256" key="6">
    <source>
        <dbReference type="SAM" id="Phobius"/>
    </source>
</evidence>
<organism evidence="9 10">
    <name type="scientific">Pedobacter zeae</name>
    <dbReference type="NCBI Taxonomy" id="1737356"/>
    <lineage>
        <taxon>Bacteria</taxon>
        <taxon>Pseudomonadati</taxon>
        <taxon>Bacteroidota</taxon>
        <taxon>Sphingobacteriia</taxon>
        <taxon>Sphingobacteriales</taxon>
        <taxon>Sphingobacteriaceae</taxon>
        <taxon>Pedobacter</taxon>
    </lineage>
</organism>
<dbReference type="InterPro" id="IPR025857">
    <property type="entry name" value="MacB_PCD"/>
</dbReference>
<dbReference type="PANTHER" id="PTHR30572">
    <property type="entry name" value="MEMBRANE COMPONENT OF TRANSPORTER-RELATED"/>
    <property type="match status" value="1"/>
</dbReference>
<keyword evidence="5 6" id="KW-0472">Membrane</keyword>
<reference evidence="10" key="1">
    <citation type="journal article" date="2019" name="Int. J. Syst. Evol. Microbiol.">
        <title>The Global Catalogue of Microorganisms (GCM) 10K type strain sequencing project: providing services to taxonomists for standard genome sequencing and annotation.</title>
        <authorList>
            <consortium name="The Broad Institute Genomics Platform"/>
            <consortium name="The Broad Institute Genome Sequencing Center for Infectious Disease"/>
            <person name="Wu L."/>
            <person name="Ma J."/>
        </authorList>
    </citation>
    <scope>NUCLEOTIDE SEQUENCE [LARGE SCALE GENOMIC DNA]</scope>
    <source>
        <strain evidence="10">CGMCC 1.15287</strain>
    </source>
</reference>
<comment type="subcellular location">
    <subcellularLocation>
        <location evidence="1">Cell membrane</location>
        <topology evidence="1">Multi-pass membrane protein</topology>
    </subcellularLocation>
</comment>
<dbReference type="Proteomes" id="UP000642938">
    <property type="component" value="Unassembled WGS sequence"/>
</dbReference>
<evidence type="ECO:0000256" key="2">
    <source>
        <dbReference type="ARBA" id="ARBA00022475"/>
    </source>
</evidence>
<evidence type="ECO:0000256" key="1">
    <source>
        <dbReference type="ARBA" id="ARBA00004651"/>
    </source>
</evidence>
<dbReference type="PANTHER" id="PTHR30572:SF18">
    <property type="entry name" value="ABC-TYPE MACROLIDE FAMILY EXPORT SYSTEM PERMEASE COMPONENT 2"/>
    <property type="match status" value="1"/>
</dbReference>
<dbReference type="Pfam" id="PF02687">
    <property type="entry name" value="FtsX"/>
    <property type="match status" value="2"/>
</dbReference>
<comment type="caution">
    <text evidence="9">The sequence shown here is derived from an EMBL/GenBank/DDBJ whole genome shotgun (WGS) entry which is preliminary data.</text>
</comment>
<feature type="transmembrane region" description="Helical" evidence="6">
    <location>
        <begin position="370"/>
        <end position="395"/>
    </location>
</feature>
<keyword evidence="4 6" id="KW-1133">Transmembrane helix</keyword>
<feature type="domain" description="MacB-like periplasmic core" evidence="8">
    <location>
        <begin position="41"/>
        <end position="269"/>
    </location>
</feature>
<accession>A0ABQ1XHT3</accession>
<feature type="domain" description="ABC3 transporter permease C-terminal" evidence="7">
    <location>
        <begin position="706"/>
        <end position="817"/>
    </location>
</feature>
<evidence type="ECO:0000256" key="3">
    <source>
        <dbReference type="ARBA" id="ARBA00022692"/>
    </source>
</evidence>
<keyword evidence="10" id="KW-1185">Reference proteome</keyword>
<sequence length="827" mass="93188">MVPGVMLTLSAKRFTLNLINMFKLNLKIALRNLFKNKIYAAINIGGLGIGLTAFVLMLLYINHEESYDTWDPALKNVYQIRERHNFFTPDNKEHLQESNESRVANLIRQKVPQVIAVTKVDPDWDFRTGNSVKIGNADPITVYRMKDADSSFFHVFKYKFLQGSENNALKAPKSVVLKQSLARKIFGEGNMLGKVIKVVAWQGDEGTDLTVTGVIEDPETPETAGFTAIMRTGNKDKDPDNPTNSNYCQVYARVNEEADPELLNQTLKKVYVDYKKSTAPLRKIDYKSYFANGKYLQLKAIPLAEVHGNRPFEISWLEKLKPVIAICVFLLLVSIINFVNLATAQSVQRAKEVGVKKVMGAYKQQLIGQFLLECALQSMVALFLSVILIEVLLPWFNTQFHVELSFWHNANLFNILLQLLGLFTLVTLLAGFYPAWILSNYNPASVLKGNYSGSLKGIILRNVLVVFQFIISVTFIIAISVMHLQTNYLYNKDLGFERSNLINIRSGYDQNLAEKIKRIPGVQYVATTTQVMGNAFNVPEEIEYNGNKISLNTVTISMDALSALGVKLLKGRVFSKEYKQDTVNTVVLNEAAAKLIDKNPVGKSYKIIDQDRTFNFQIIGVIRNYHNEGFDKEVLPTLYKVTHLGGTSSTNNLIVRLNSDKSAAIIEKIKAEWKHAYPDFPMEYTTLDSAFDKVLENNRLFINMIMLFSTVSVSLSLLGLFALSTFVAKRRTKEIAMRKILGASNVQIVNLLNKTFLVLVIIANLISWPVAYIVVKKWLNGFAYRIDLPLYPFFLATVISIIIAVLTVSIQARRAALANPVNALKYE</sequence>
<keyword evidence="3 6" id="KW-0812">Transmembrane</keyword>
<keyword evidence="2" id="KW-1003">Cell membrane</keyword>
<evidence type="ECO:0000256" key="5">
    <source>
        <dbReference type="ARBA" id="ARBA00023136"/>
    </source>
</evidence>
<evidence type="ECO:0000259" key="7">
    <source>
        <dbReference type="Pfam" id="PF02687"/>
    </source>
</evidence>
<feature type="transmembrane region" description="Helical" evidence="6">
    <location>
        <begin position="790"/>
        <end position="810"/>
    </location>
</feature>
<protein>
    <submittedName>
        <fullName evidence="9">ABC transporter permease</fullName>
    </submittedName>
</protein>
<name>A0ABQ1XHT3_9SPHI</name>
<evidence type="ECO:0000259" key="8">
    <source>
        <dbReference type="Pfam" id="PF12704"/>
    </source>
</evidence>